<gene>
    <name evidence="1" type="ORF">BTUL_0040g00420</name>
</gene>
<reference evidence="1 2" key="1">
    <citation type="submission" date="2017-12" db="EMBL/GenBank/DDBJ databases">
        <title>Comparative genomics of Botrytis spp.</title>
        <authorList>
            <person name="Valero-Jimenez C.A."/>
            <person name="Tapia P."/>
            <person name="Veloso J."/>
            <person name="Silva-Moreno E."/>
            <person name="Staats M."/>
            <person name="Valdes J.H."/>
            <person name="Van Kan J.A.L."/>
        </authorList>
    </citation>
    <scope>NUCLEOTIDE SEQUENCE [LARGE SCALE GENOMIC DNA]</scope>
    <source>
        <strain evidence="1 2">Bt9001</strain>
    </source>
</reference>
<protein>
    <submittedName>
        <fullName evidence="1">Uncharacterized protein</fullName>
    </submittedName>
</protein>
<name>A0A4Z1EST7_9HELO</name>
<dbReference type="EMBL" id="PQXH01000040">
    <property type="protein sequence ID" value="TGO15434.1"/>
    <property type="molecule type" value="Genomic_DNA"/>
</dbReference>
<evidence type="ECO:0000313" key="1">
    <source>
        <dbReference type="EMBL" id="TGO15434.1"/>
    </source>
</evidence>
<keyword evidence="2" id="KW-1185">Reference proteome</keyword>
<comment type="caution">
    <text evidence="1">The sequence shown here is derived from an EMBL/GenBank/DDBJ whole genome shotgun (WGS) entry which is preliminary data.</text>
</comment>
<evidence type="ECO:0000313" key="2">
    <source>
        <dbReference type="Proteomes" id="UP000297777"/>
    </source>
</evidence>
<dbReference type="AlphaFoldDB" id="A0A4Z1EST7"/>
<dbReference type="Proteomes" id="UP000297777">
    <property type="component" value="Unassembled WGS sequence"/>
</dbReference>
<organism evidence="1 2">
    <name type="scientific">Botrytis tulipae</name>
    <dbReference type="NCBI Taxonomy" id="87230"/>
    <lineage>
        <taxon>Eukaryota</taxon>
        <taxon>Fungi</taxon>
        <taxon>Dikarya</taxon>
        <taxon>Ascomycota</taxon>
        <taxon>Pezizomycotina</taxon>
        <taxon>Leotiomycetes</taxon>
        <taxon>Helotiales</taxon>
        <taxon>Sclerotiniaceae</taxon>
        <taxon>Botrytis</taxon>
    </lineage>
</organism>
<proteinExistence type="predicted"/>
<sequence>MPGEKSNDSRQSQKACFATYILKYSFPERSLPLKRKDYDMTALIALRAEISSSYNCLPRLRLARVKLSEILTLKLKGTRQRI</sequence>
<accession>A0A4Z1EST7</accession>